<protein>
    <submittedName>
        <fullName evidence="1">DNA (Cytosine-5)-methyltransferase DRM2</fullName>
    </submittedName>
</protein>
<sequence>MGFHEDEDEMAITRCRGRFGLFWYLCEKETGKVHGTEEETREAIWGWGRGAQQSRGPIDVRHEDLRSQCLSQTQWLDSTCQGTGEDPPSATVQKYVLGQFRKWNLVWVGRHRVAPLEPDEIEFLLGFPKDYQGNQQHREIGGAKIALHKLGIRMKTMVSVESITSDWLESTIKEIGGLDLVIGGSPCNNFTGSNRYHRGGLEGEHSSLFYHYSRILDCVKYSSQSVMQRV</sequence>
<reference evidence="1 2" key="1">
    <citation type="journal article" date="2018" name="Nat. Genet.">
        <title>Extensive intraspecific gene order and gene structural variations between Mo17 and other maize genomes.</title>
        <authorList>
            <person name="Sun S."/>
            <person name="Zhou Y."/>
            <person name="Chen J."/>
            <person name="Shi J."/>
            <person name="Zhao H."/>
            <person name="Zhao H."/>
            <person name="Song W."/>
            <person name="Zhang M."/>
            <person name="Cui Y."/>
            <person name="Dong X."/>
            <person name="Liu H."/>
            <person name="Ma X."/>
            <person name="Jiao Y."/>
            <person name="Wang B."/>
            <person name="Wei X."/>
            <person name="Stein J.C."/>
            <person name="Glaubitz J.C."/>
            <person name="Lu F."/>
            <person name="Yu G."/>
            <person name="Liang C."/>
            <person name="Fengler K."/>
            <person name="Li B."/>
            <person name="Rafalski A."/>
            <person name="Schnable P.S."/>
            <person name="Ware D.H."/>
            <person name="Buckler E.S."/>
            <person name="Lai J."/>
        </authorList>
    </citation>
    <scope>NUCLEOTIDE SEQUENCE [LARGE SCALE GENOMIC DNA]</scope>
    <source>
        <strain evidence="2">cv. Missouri 17</strain>
        <tissue evidence="1">Seedling</tissue>
    </source>
</reference>
<evidence type="ECO:0000313" key="1">
    <source>
        <dbReference type="EMBL" id="PWZ34172.1"/>
    </source>
</evidence>
<dbReference type="AlphaFoldDB" id="A0A3L6FLT9"/>
<dbReference type="GO" id="GO:0032259">
    <property type="term" value="P:methylation"/>
    <property type="evidence" value="ECO:0007669"/>
    <property type="project" value="UniProtKB-KW"/>
</dbReference>
<dbReference type="PANTHER" id="PTHR23068:SF25">
    <property type="entry name" value="DNA (CYTOSINE-5)-METHYLTRANSFERASE DRM2"/>
    <property type="match status" value="1"/>
</dbReference>
<organism evidence="1 2">
    <name type="scientific">Zea mays</name>
    <name type="common">Maize</name>
    <dbReference type="NCBI Taxonomy" id="4577"/>
    <lineage>
        <taxon>Eukaryota</taxon>
        <taxon>Viridiplantae</taxon>
        <taxon>Streptophyta</taxon>
        <taxon>Embryophyta</taxon>
        <taxon>Tracheophyta</taxon>
        <taxon>Spermatophyta</taxon>
        <taxon>Magnoliopsida</taxon>
        <taxon>Liliopsida</taxon>
        <taxon>Poales</taxon>
        <taxon>Poaceae</taxon>
        <taxon>PACMAD clade</taxon>
        <taxon>Panicoideae</taxon>
        <taxon>Andropogonodae</taxon>
        <taxon>Andropogoneae</taxon>
        <taxon>Tripsacinae</taxon>
        <taxon>Zea</taxon>
    </lineage>
</organism>
<gene>
    <name evidence="1" type="primary">DRM2_0</name>
    <name evidence="1" type="ORF">Zm00014a_011591</name>
</gene>
<dbReference type="SUPFAM" id="SSF53335">
    <property type="entry name" value="S-adenosyl-L-methionine-dependent methyltransferases"/>
    <property type="match status" value="1"/>
</dbReference>
<keyword evidence="1" id="KW-0808">Transferase</keyword>
<name>A0A3L6FLT9_MAIZE</name>
<dbReference type="Gene3D" id="3.40.50.150">
    <property type="entry name" value="Vaccinia Virus protein VP39"/>
    <property type="match status" value="1"/>
</dbReference>
<keyword evidence="1" id="KW-0489">Methyltransferase</keyword>
<dbReference type="GO" id="GO:0008168">
    <property type="term" value="F:methyltransferase activity"/>
    <property type="evidence" value="ECO:0007669"/>
    <property type="project" value="UniProtKB-KW"/>
</dbReference>
<accession>A0A3L6FLT9</accession>
<proteinExistence type="predicted"/>
<evidence type="ECO:0000313" key="2">
    <source>
        <dbReference type="Proteomes" id="UP000251960"/>
    </source>
</evidence>
<comment type="caution">
    <text evidence="1">The sequence shown here is derived from an EMBL/GenBank/DDBJ whole genome shotgun (WGS) entry which is preliminary data.</text>
</comment>
<dbReference type="InterPro" id="IPR029063">
    <property type="entry name" value="SAM-dependent_MTases_sf"/>
</dbReference>
<dbReference type="PANTHER" id="PTHR23068">
    <property type="entry name" value="DNA CYTOSINE-5- -METHYLTRANSFERASE 3-RELATED"/>
    <property type="match status" value="1"/>
</dbReference>
<dbReference type="EMBL" id="NCVQ01000004">
    <property type="protein sequence ID" value="PWZ34172.1"/>
    <property type="molecule type" value="Genomic_DNA"/>
</dbReference>
<dbReference type="Proteomes" id="UP000251960">
    <property type="component" value="Chromosome 3"/>
</dbReference>
<dbReference type="InterPro" id="IPR050390">
    <property type="entry name" value="C5-Methyltransferase"/>
</dbReference>